<feature type="domain" description="Guanylate kinase-like" evidence="10">
    <location>
        <begin position="3"/>
        <end position="180"/>
    </location>
</feature>
<keyword evidence="12" id="KW-1185">Reference proteome</keyword>
<dbReference type="FunFam" id="3.30.63.10:FF:000002">
    <property type="entry name" value="Guanylate kinase 1"/>
    <property type="match status" value="1"/>
</dbReference>
<evidence type="ECO:0000256" key="1">
    <source>
        <dbReference type="ARBA" id="ARBA00005790"/>
    </source>
</evidence>
<evidence type="ECO:0000259" key="10">
    <source>
        <dbReference type="PROSITE" id="PS50052"/>
    </source>
</evidence>
<keyword evidence="7 9" id="KW-0067">ATP-binding</keyword>
<dbReference type="GO" id="GO:0004385">
    <property type="term" value="F:GMP kinase activity"/>
    <property type="evidence" value="ECO:0007669"/>
    <property type="project" value="UniProtKB-UniRule"/>
</dbReference>
<keyword evidence="9" id="KW-0963">Cytoplasm</keyword>
<evidence type="ECO:0000313" key="11">
    <source>
        <dbReference type="EMBL" id="OUO56838.1"/>
    </source>
</evidence>
<dbReference type="InterPro" id="IPR008144">
    <property type="entry name" value="Guanylate_kin-like_dom"/>
</dbReference>
<dbReference type="GO" id="GO:0005524">
    <property type="term" value="F:ATP binding"/>
    <property type="evidence" value="ECO:0007669"/>
    <property type="project" value="UniProtKB-UniRule"/>
</dbReference>
<dbReference type="AlphaFoldDB" id="A0A1Y4DIS6"/>
<dbReference type="Gene3D" id="3.40.50.300">
    <property type="entry name" value="P-loop containing nucleotide triphosphate hydrolases"/>
    <property type="match status" value="1"/>
</dbReference>
<evidence type="ECO:0000256" key="8">
    <source>
        <dbReference type="ARBA" id="ARBA00030128"/>
    </source>
</evidence>
<dbReference type="Pfam" id="PF00625">
    <property type="entry name" value="Guanylate_kin"/>
    <property type="match status" value="1"/>
</dbReference>
<dbReference type="InterPro" id="IPR008145">
    <property type="entry name" value="GK/Ca_channel_bsu"/>
</dbReference>
<keyword evidence="5 9" id="KW-0547">Nucleotide-binding</keyword>
<evidence type="ECO:0000256" key="7">
    <source>
        <dbReference type="ARBA" id="ARBA00022840"/>
    </source>
</evidence>
<dbReference type="GO" id="GO:0005829">
    <property type="term" value="C:cytosol"/>
    <property type="evidence" value="ECO:0007669"/>
    <property type="project" value="TreeGrafter"/>
</dbReference>
<dbReference type="OrthoDB" id="9808150at2"/>
<keyword evidence="6 9" id="KW-0418">Kinase</keyword>
<dbReference type="SUPFAM" id="SSF52540">
    <property type="entry name" value="P-loop containing nucleoside triphosphate hydrolases"/>
    <property type="match status" value="1"/>
</dbReference>
<evidence type="ECO:0000256" key="6">
    <source>
        <dbReference type="ARBA" id="ARBA00022777"/>
    </source>
</evidence>
<reference evidence="12" key="1">
    <citation type="submission" date="2017-04" db="EMBL/GenBank/DDBJ databases">
        <title>Function of individual gut microbiota members based on whole genome sequencing of pure cultures obtained from chicken caecum.</title>
        <authorList>
            <person name="Medvecky M."/>
            <person name="Cejkova D."/>
            <person name="Polansky O."/>
            <person name="Karasova D."/>
            <person name="Kubasova T."/>
            <person name="Cizek A."/>
            <person name="Rychlik I."/>
        </authorList>
    </citation>
    <scope>NUCLEOTIDE SEQUENCE [LARGE SCALE GENOMIC DNA]</scope>
    <source>
        <strain evidence="12">An273</strain>
    </source>
</reference>
<dbReference type="NCBIfam" id="TIGR03263">
    <property type="entry name" value="guanyl_kin"/>
    <property type="match status" value="1"/>
</dbReference>
<evidence type="ECO:0000313" key="12">
    <source>
        <dbReference type="Proteomes" id="UP000196368"/>
    </source>
</evidence>
<dbReference type="InterPro" id="IPR027417">
    <property type="entry name" value="P-loop_NTPase"/>
</dbReference>
<dbReference type="EC" id="2.7.4.8" evidence="2 9"/>
<accession>A0A1Y4DIS6</accession>
<dbReference type="EMBL" id="NFJD01000002">
    <property type="protein sequence ID" value="OUO56838.1"/>
    <property type="molecule type" value="Genomic_DNA"/>
</dbReference>
<name>A0A1Y4DIS6_9BACT</name>
<comment type="catalytic activity">
    <reaction evidence="9">
        <text>GMP + ATP = GDP + ADP</text>
        <dbReference type="Rhea" id="RHEA:20780"/>
        <dbReference type="ChEBI" id="CHEBI:30616"/>
        <dbReference type="ChEBI" id="CHEBI:58115"/>
        <dbReference type="ChEBI" id="CHEBI:58189"/>
        <dbReference type="ChEBI" id="CHEBI:456216"/>
        <dbReference type="EC" id="2.7.4.8"/>
    </reaction>
</comment>
<organism evidence="11 12">
    <name type="scientific">Candidatus Avelusimicrobium gallicola</name>
    <dbReference type="NCBI Taxonomy" id="2562704"/>
    <lineage>
        <taxon>Bacteria</taxon>
        <taxon>Pseudomonadati</taxon>
        <taxon>Elusimicrobiota</taxon>
        <taxon>Elusimicrobia</taxon>
        <taxon>Elusimicrobiales</taxon>
        <taxon>Elusimicrobiaceae</taxon>
        <taxon>Candidatus Avelusimicrobium</taxon>
    </lineage>
</organism>
<dbReference type="CDD" id="cd00071">
    <property type="entry name" value="GMPK"/>
    <property type="match status" value="1"/>
</dbReference>
<evidence type="ECO:0000256" key="5">
    <source>
        <dbReference type="ARBA" id="ARBA00022741"/>
    </source>
</evidence>
<proteinExistence type="inferred from homology"/>
<gene>
    <name evidence="9" type="primary">gmk</name>
    <name evidence="11" type="ORF">B5F75_03050</name>
</gene>
<comment type="function">
    <text evidence="9">Essential for recycling GMP and indirectly, cGMP.</text>
</comment>
<dbReference type="HAMAP" id="MF_00328">
    <property type="entry name" value="Guanylate_kinase"/>
    <property type="match status" value="1"/>
</dbReference>
<sequence length="197" mass="22159">MKAFPIIVSSPSGAGKTTIVDAVLKRNKTVSRVITATTRAPRTGEKDGVDYLFWSIKQFEQAIKKGQMLEWAQVHTHYYGIPKKSVDSLMKKGICPILVIDVQGARTVKAQYPDAAMVFIVPPSLKELKKRILGRNDNTQDIELRLETAKKEMLELDHYDYALLNDDLEEAVDNMAGIIAAEQCRVSRQDLKIKNLK</sequence>
<dbReference type="Proteomes" id="UP000196368">
    <property type="component" value="Unassembled WGS sequence"/>
</dbReference>
<dbReference type="SMART" id="SM00072">
    <property type="entry name" value="GuKc"/>
    <property type="match status" value="1"/>
</dbReference>
<dbReference type="PANTHER" id="PTHR23117:SF13">
    <property type="entry name" value="GUANYLATE KINASE"/>
    <property type="match status" value="1"/>
</dbReference>
<comment type="similarity">
    <text evidence="1 9">Belongs to the guanylate kinase family.</text>
</comment>
<dbReference type="InterPro" id="IPR017665">
    <property type="entry name" value="Guanylate_kinase"/>
</dbReference>
<comment type="subcellular location">
    <subcellularLocation>
        <location evidence="9">Cytoplasm</location>
    </subcellularLocation>
</comment>
<dbReference type="PANTHER" id="PTHR23117">
    <property type="entry name" value="GUANYLATE KINASE-RELATED"/>
    <property type="match status" value="1"/>
</dbReference>
<dbReference type="PROSITE" id="PS50052">
    <property type="entry name" value="GUANYLATE_KINASE_2"/>
    <property type="match status" value="1"/>
</dbReference>
<evidence type="ECO:0000256" key="3">
    <source>
        <dbReference type="ARBA" id="ARBA00016296"/>
    </source>
</evidence>
<feature type="binding site" evidence="9">
    <location>
        <begin position="10"/>
        <end position="17"/>
    </location>
    <ligand>
        <name>ATP</name>
        <dbReference type="ChEBI" id="CHEBI:30616"/>
    </ligand>
</feature>
<comment type="caution">
    <text evidence="11">The sequence shown here is derived from an EMBL/GenBank/DDBJ whole genome shotgun (WGS) entry which is preliminary data.</text>
</comment>
<evidence type="ECO:0000256" key="2">
    <source>
        <dbReference type="ARBA" id="ARBA00012961"/>
    </source>
</evidence>
<dbReference type="Gene3D" id="3.30.63.10">
    <property type="entry name" value="Guanylate Kinase phosphate binding domain"/>
    <property type="match status" value="1"/>
</dbReference>
<evidence type="ECO:0000256" key="9">
    <source>
        <dbReference type="HAMAP-Rule" id="MF_00328"/>
    </source>
</evidence>
<keyword evidence="4 9" id="KW-0808">Transferase</keyword>
<evidence type="ECO:0000256" key="4">
    <source>
        <dbReference type="ARBA" id="ARBA00022679"/>
    </source>
</evidence>
<dbReference type="RefSeq" id="WP_087287792.1">
    <property type="nucleotide sequence ID" value="NZ_NFJD01000002.1"/>
</dbReference>
<protein>
    <recommendedName>
        <fullName evidence="3 9">Guanylate kinase</fullName>
        <ecNumber evidence="2 9">2.7.4.8</ecNumber>
    </recommendedName>
    <alternativeName>
        <fullName evidence="8 9">GMP kinase</fullName>
    </alternativeName>
</protein>